<evidence type="ECO:0000256" key="7">
    <source>
        <dbReference type="ARBA" id="ARBA00022833"/>
    </source>
</evidence>
<evidence type="ECO:0000256" key="6">
    <source>
        <dbReference type="ARBA" id="ARBA00022801"/>
    </source>
</evidence>
<feature type="domain" description="Peptidase M48" evidence="12">
    <location>
        <begin position="345"/>
        <end position="553"/>
    </location>
</feature>
<dbReference type="PANTHER" id="PTHR43221:SF2">
    <property type="entry name" value="PROTEASE HTPX HOMOLOG"/>
    <property type="match status" value="1"/>
</dbReference>
<evidence type="ECO:0000256" key="2">
    <source>
        <dbReference type="ARBA" id="ARBA00022475"/>
    </source>
</evidence>
<keyword evidence="10 11" id="KW-0472">Membrane</keyword>
<keyword evidence="9" id="KW-0482">Metalloprotease</keyword>
<keyword evidence="5" id="KW-0479">Metal-binding</keyword>
<evidence type="ECO:0000256" key="1">
    <source>
        <dbReference type="ARBA" id="ARBA00001947"/>
    </source>
</evidence>
<name>L9XR21_NATGS</name>
<evidence type="ECO:0000256" key="3">
    <source>
        <dbReference type="ARBA" id="ARBA00022670"/>
    </source>
</evidence>
<feature type="transmembrane region" description="Helical" evidence="11">
    <location>
        <begin position="255"/>
        <end position="278"/>
    </location>
</feature>
<comment type="cofactor">
    <cofactor evidence="1">
        <name>Zn(2+)</name>
        <dbReference type="ChEBI" id="CHEBI:29105"/>
    </cofactor>
</comment>
<feature type="transmembrane region" description="Helical" evidence="11">
    <location>
        <begin position="57"/>
        <end position="79"/>
    </location>
</feature>
<keyword evidence="3" id="KW-0645">Protease</keyword>
<evidence type="ECO:0000256" key="5">
    <source>
        <dbReference type="ARBA" id="ARBA00022723"/>
    </source>
</evidence>
<feature type="transmembrane region" description="Helical" evidence="11">
    <location>
        <begin position="284"/>
        <end position="306"/>
    </location>
</feature>
<keyword evidence="6" id="KW-0378">Hydrolase</keyword>
<dbReference type="GO" id="GO:0006508">
    <property type="term" value="P:proteolysis"/>
    <property type="evidence" value="ECO:0007669"/>
    <property type="project" value="UniProtKB-KW"/>
</dbReference>
<feature type="transmembrane region" description="Helical" evidence="11">
    <location>
        <begin position="131"/>
        <end position="155"/>
    </location>
</feature>
<dbReference type="EMBL" id="AOIC01000118">
    <property type="protein sequence ID" value="ELY63033.1"/>
    <property type="molecule type" value="Genomic_DNA"/>
</dbReference>
<organism evidence="13 14">
    <name type="scientific">Natronobacterium gregoryi (strain ATCC 43098 / DSM 3393 / CCM 3738 / CIP 104747 / IAM 13177 / JCM 8860 / NBRC 102187 / NCIMB 2189 / SP2)</name>
    <dbReference type="NCBI Taxonomy" id="797304"/>
    <lineage>
        <taxon>Archaea</taxon>
        <taxon>Methanobacteriati</taxon>
        <taxon>Methanobacteriota</taxon>
        <taxon>Stenosarchaea group</taxon>
        <taxon>Halobacteria</taxon>
        <taxon>Halobacteriales</taxon>
        <taxon>Natrialbaceae</taxon>
        <taxon>Natronobacterium</taxon>
    </lineage>
</organism>
<keyword evidence="7" id="KW-0862">Zinc</keyword>
<dbReference type="InterPro" id="IPR050083">
    <property type="entry name" value="HtpX_protease"/>
</dbReference>
<feature type="transmembrane region" description="Helical" evidence="11">
    <location>
        <begin position="167"/>
        <end position="188"/>
    </location>
</feature>
<feature type="transmembrane region" description="Helical" evidence="11">
    <location>
        <begin position="12"/>
        <end position="37"/>
    </location>
</feature>
<evidence type="ECO:0000256" key="4">
    <source>
        <dbReference type="ARBA" id="ARBA00022692"/>
    </source>
</evidence>
<dbReference type="GO" id="GO:0004222">
    <property type="term" value="F:metalloendopeptidase activity"/>
    <property type="evidence" value="ECO:0007669"/>
    <property type="project" value="InterPro"/>
</dbReference>
<dbReference type="InterPro" id="IPR001915">
    <property type="entry name" value="Peptidase_M48"/>
</dbReference>
<dbReference type="Gene3D" id="3.30.2010.10">
    <property type="entry name" value="Metalloproteases ('zincins'), catalytic domain"/>
    <property type="match status" value="1"/>
</dbReference>
<sequence length="554" mass="58949">MAPSRTQIGLWLRMTVAAVLGLFLSILVVSVALLLVGLPIFGVLSYGTGALETVVPIPVAASLAVAVAVFSVVAVEVSLRAVREARDRRAPAGALAQGAVDLGSYVLVFSSLVVAVAALPSLSSVLPTPVFAFLVLLGAGYLLTIAYVWTAYLWVRSRNEEGTDERTEGGAWIVLGLVTVAYASSAWWTGFAALVPAALVWLVVAAVVAPGHVDRVRDVIERRAARAAEEEPVDPERVYGVADETRRLLARLERVPGPTLLVPALAVAFVLAVGWTATVVSVDALAVGLAVVGSIALVGGHVGGAVRNEFTGDIAVLRDLESRFDLESLERGRADDESPDSDTRRLLESTVTRLAGQANVPVPDVQVVDRETPAALTVGYRPSSSTIVVSRGLVASLDERELEAVLAHELAHVTNRDAAVLTALSVPGSVATLSRGRYGFNPVAEPFAMLVRAVSRWSVAFVARGREYAADEGAVAITGDAAALASALETVDHDLERRPRTDLRNGELAAAFSIVPPPWEEHRFFDRTRRFVARRIFGTHPPTETRISKLRARV</sequence>
<comment type="caution">
    <text evidence="13">The sequence shown here is derived from an EMBL/GenBank/DDBJ whole genome shotgun (WGS) entry which is preliminary data.</text>
</comment>
<keyword evidence="2" id="KW-1003">Cell membrane</keyword>
<evidence type="ECO:0000256" key="10">
    <source>
        <dbReference type="ARBA" id="ARBA00023136"/>
    </source>
</evidence>
<feature type="transmembrane region" description="Helical" evidence="11">
    <location>
        <begin position="99"/>
        <end position="119"/>
    </location>
</feature>
<feature type="transmembrane region" description="Helical" evidence="11">
    <location>
        <begin position="194"/>
        <end position="213"/>
    </location>
</feature>
<evidence type="ECO:0000256" key="9">
    <source>
        <dbReference type="ARBA" id="ARBA00023049"/>
    </source>
</evidence>
<gene>
    <name evidence="13" type="ORF">C490_16461</name>
</gene>
<dbReference type="PANTHER" id="PTHR43221">
    <property type="entry name" value="PROTEASE HTPX"/>
    <property type="match status" value="1"/>
</dbReference>
<dbReference type="GO" id="GO:0046872">
    <property type="term" value="F:metal ion binding"/>
    <property type="evidence" value="ECO:0007669"/>
    <property type="project" value="UniProtKB-KW"/>
</dbReference>
<dbReference type="Proteomes" id="UP000011613">
    <property type="component" value="Unassembled WGS sequence"/>
</dbReference>
<reference evidence="13 14" key="1">
    <citation type="journal article" date="2014" name="PLoS Genet.">
        <title>Phylogenetically driven sequencing of extremely halophilic archaea reveals strategies for static and dynamic osmo-response.</title>
        <authorList>
            <person name="Becker E.A."/>
            <person name="Seitzer P.M."/>
            <person name="Tritt A."/>
            <person name="Larsen D."/>
            <person name="Krusor M."/>
            <person name="Yao A.I."/>
            <person name="Wu D."/>
            <person name="Madern D."/>
            <person name="Eisen J.A."/>
            <person name="Darling A.E."/>
            <person name="Facciotti M.T."/>
        </authorList>
    </citation>
    <scope>NUCLEOTIDE SEQUENCE [LARGE SCALE GENOMIC DNA]</scope>
    <source>
        <strain evidence="13 14">SP2</strain>
    </source>
</reference>
<dbReference type="AlphaFoldDB" id="L9XR21"/>
<dbReference type="Pfam" id="PF01435">
    <property type="entry name" value="Peptidase_M48"/>
    <property type="match status" value="1"/>
</dbReference>
<evidence type="ECO:0000313" key="13">
    <source>
        <dbReference type="EMBL" id="ELY63033.1"/>
    </source>
</evidence>
<evidence type="ECO:0000256" key="8">
    <source>
        <dbReference type="ARBA" id="ARBA00022989"/>
    </source>
</evidence>
<accession>L9XR21</accession>
<keyword evidence="8 11" id="KW-1133">Transmembrane helix</keyword>
<evidence type="ECO:0000259" key="12">
    <source>
        <dbReference type="Pfam" id="PF01435"/>
    </source>
</evidence>
<keyword evidence="4 11" id="KW-0812">Transmembrane</keyword>
<keyword evidence="13" id="KW-0346">Stress response</keyword>
<evidence type="ECO:0000313" key="14">
    <source>
        <dbReference type="Proteomes" id="UP000011613"/>
    </source>
</evidence>
<evidence type="ECO:0000256" key="11">
    <source>
        <dbReference type="SAM" id="Phobius"/>
    </source>
</evidence>
<protein>
    <submittedName>
        <fullName evidence="13">Heat shock protein HtpX</fullName>
    </submittedName>
</protein>
<dbReference type="PATRIC" id="fig|797304.7.peg.3333"/>
<proteinExistence type="predicted"/>